<name>A0A4R3MMD2_9FIRM</name>
<evidence type="ECO:0000313" key="14">
    <source>
        <dbReference type="EMBL" id="TCT16095.1"/>
    </source>
</evidence>
<sequence>MERMFSNRDLKRLIIPLIIEQILAVAVGMADIIMIGRAGESAISGVSLVNTINALLINIFAALATGGAVIAAQYIGKKDSEQARVSANQLLLISGILSLSIMGIVLIGNSVILRTIFGNVESSILENAQIYFLLSALSYPFLGLYNSCAGLFRAMGNSRVSMLTSLCMNIINVILNAVFVFGFGMGVAGVGLATLISRIFASVIMVVLIRIPRQEIYIEKKFSFKFNPDMIKKILRIGIPSGLENSSFQIGKILVLSLVASFGTSSIAANAVSGTVASFAVLPGVATGLALLTIVGQCVGAGNYEQAIYYTKKVMLYAFLGLAIVNAFIIIFAPAILSIYSLTEETASIAQKIIVYHSICCIIIWPLSFSLPNALRAASDVKYTMIVSTISMWTFRIGFSYVLGRYMGIGVFGIWVAMTIDWLFRSTCFTIRFLNGKWKEKTEMPLPHKTTA</sequence>
<dbReference type="PANTHER" id="PTHR43298:SF2">
    <property type="entry name" value="FMN_FAD EXPORTER YEEO-RELATED"/>
    <property type="match status" value="1"/>
</dbReference>
<dbReference type="Pfam" id="PF01554">
    <property type="entry name" value="MatE"/>
    <property type="match status" value="2"/>
</dbReference>
<evidence type="ECO:0000256" key="6">
    <source>
        <dbReference type="ARBA" id="ARBA00022449"/>
    </source>
</evidence>
<evidence type="ECO:0000256" key="13">
    <source>
        <dbReference type="SAM" id="Phobius"/>
    </source>
</evidence>
<keyword evidence="9 13" id="KW-1133">Transmembrane helix</keyword>
<feature type="transmembrane region" description="Helical" evidence="13">
    <location>
        <begin position="409"/>
        <end position="434"/>
    </location>
</feature>
<dbReference type="Proteomes" id="UP000294902">
    <property type="component" value="Unassembled WGS sequence"/>
</dbReference>
<comment type="similarity">
    <text evidence="3">Belongs to the multi antimicrobial extrusion (MATE) (TC 2.A.66.1) family.</text>
</comment>
<gene>
    <name evidence="14" type="ORF">EDC18_102111</name>
</gene>
<evidence type="ECO:0000256" key="1">
    <source>
        <dbReference type="ARBA" id="ARBA00003408"/>
    </source>
</evidence>
<evidence type="ECO:0000256" key="9">
    <source>
        <dbReference type="ARBA" id="ARBA00022989"/>
    </source>
</evidence>
<accession>A0A4R3MMD2</accession>
<dbReference type="InterPro" id="IPR050222">
    <property type="entry name" value="MATE_MdtK"/>
</dbReference>
<evidence type="ECO:0000256" key="3">
    <source>
        <dbReference type="ARBA" id="ARBA00010199"/>
    </source>
</evidence>
<feature type="transmembrane region" description="Helical" evidence="13">
    <location>
        <begin position="12"/>
        <end position="35"/>
    </location>
</feature>
<evidence type="ECO:0000256" key="5">
    <source>
        <dbReference type="ARBA" id="ARBA00022448"/>
    </source>
</evidence>
<comment type="subcellular location">
    <subcellularLocation>
        <location evidence="2">Cell membrane</location>
        <topology evidence="2">Multi-pass membrane protein</topology>
    </subcellularLocation>
</comment>
<organism evidence="14 15">
    <name type="scientific">Natranaerovirga pectinivora</name>
    <dbReference type="NCBI Taxonomy" id="682400"/>
    <lineage>
        <taxon>Bacteria</taxon>
        <taxon>Bacillati</taxon>
        <taxon>Bacillota</taxon>
        <taxon>Clostridia</taxon>
        <taxon>Lachnospirales</taxon>
        <taxon>Natranaerovirgaceae</taxon>
        <taxon>Natranaerovirga</taxon>
    </lineage>
</organism>
<dbReference type="PIRSF" id="PIRSF006603">
    <property type="entry name" value="DinF"/>
    <property type="match status" value="1"/>
</dbReference>
<protein>
    <recommendedName>
        <fullName evidence="4">Probable multidrug resistance protein NorM</fullName>
    </recommendedName>
    <alternativeName>
        <fullName evidence="12">Multidrug-efflux transporter</fullName>
    </alternativeName>
</protein>
<evidence type="ECO:0000256" key="4">
    <source>
        <dbReference type="ARBA" id="ARBA00020268"/>
    </source>
</evidence>
<feature type="transmembrane region" description="Helical" evidence="13">
    <location>
        <begin position="314"/>
        <end position="341"/>
    </location>
</feature>
<dbReference type="GO" id="GO:0042910">
    <property type="term" value="F:xenobiotic transmembrane transporter activity"/>
    <property type="evidence" value="ECO:0007669"/>
    <property type="project" value="InterPro"/>
</dbReference>
<keyword evidence="6" id="KW-0050">Antiport</keyword>
<proteinExistence type="inferred from homology"/>
<feature type="transmembrane region" description="Helical" evidence="13">
    <location>
        <begin position="353"/>
        <end position="371"/>
    </location>
</feature>
<dbReference type="NCBIfam" id="TIGR00797">
    <property type="entry name" value="matE"/>
    <property type="match status" value="1"/>
</dbReference>
<dbReference type="EMBL" id="SMAL01000002">
    <property type="protein sequence ID" value="TCT16095.1"/>
    <property type="molecule type" value="Genomic_DNA"/>
</dbReference>
<dbReference type="PANTHER" id="PTHR43298">
    <property type="entry name" value="MULTIDRUG RESISTANCE PROTEIN NORM-RELATED"/>
    <property type="match status" value="1"/>
</dbReference>
<dbReference type="InterPro" id="IPR002528">
    <property type="entry name" value="MATE_fam"/>
</dbReference>
<dbReference type="GO" id="GO:0006811">
    <property type="term" value="P:monoatomic ion transport"/>
    <property type="evidence" value="ECO:0007669"/>
    <property type="project" value="UniProtKB-KW"/>
</dbReference>
<evidence type="ECO:0000256" key="2">
    <source>
        <dbReference type="ARBA" id="ARBA00004651"/>
    </source>
</evidence>
<evidence type="ECO:0000256" key="10">
    <source>
        <dbReference type="ARBA" id="ARBA00023065"/>
    </source>
</evidence>
<evidence type="ECO:0000256" key="11">
    <source>
        <dbReference type="ARBA" id="ARBA00023136"/>
    </source>
</evidence>
<reference evidence="14 15" key="1">
    <citation type="submission" date="2019-03" db="EMBL/GenBank/DDBJ databases">
        <title>Genomic Encyclopedia of Type Strains, Phase IV (KMG-IV): sequencing the most valuable type-strain genomes for metagenomic binning, comparative biology and taxonomic classification.</title>
        <authorList>
            <person name="Goeker M."/>
        </authorList>
    </citation>
    <scope>NUCLEOTIDE SEQUENCE [LARGE SCALE GENOMIC DNA]</scope>
    <source>
        <strain evidence="14 15">DSM 24629</strain>
    </source>
</reference>
<comment type="caution">
    <text evidence="14">The sequence shown here is derived from an EMBL/GenBank/DDBJ whole genome shotgun (WGS) entry which is preliminary data.</text>
</comment>
<keyword evidence="5" id="KW-0813">Transport</keyword>
<feature type="transmembrane region" description="Helical" evidence="13">
    <location>
        <begin position="87"/>
        <end position="108"/>
    </location>
</feature>
<evidence type="ECO:0000256" key="8">
    <source>
        <dbReference type="ARBA" id="ARBA00022692"/>
    </source>
</evidence>
<keyword evidence="15" id="KW-1185">Reference proteome</keyword>
<keyword evidence="10" id="KW-0406">Ion transport</keyword>
<feature type="transmembrane region" description="Helical" evidence="13">
    <location>
        <begin position="160"/>
        <end position="181"/>
    </location>
</feature>
<evidence type="ECO:0000313" key="15">
    <source>
        <dbReference type="Proteomes" id="UP000294902"/>
    </source>
</evidence>
<dbReference type="CDD" id="cd13137">
    <property type="entry name" value="MATE_NorM_like"/>
    <property type="match status" value="1"/>
</dbReference>
<feature type="transmembrane region" description="Helical" evidence="13">
    <location>
        <begin position="279"/>
        <end position="302"/>
    </location>
</feature>
<dbReference type="GO" id="GO:0015297">
    <property type="term" value="F:antiporter activity"/>
    <property type="evidence" value="ECO:0007669"/>
    <property type="project" value="UniProtKB-KW"/>
</dbReference>
<feature type="transmembrane region" description="Helical" evidence="13">
    <location>
        <begin position="55"/>
        <end position="75"/>
    </location>
</feature>
<dbReference type="GO" id="GO:0005886">
    <property type="term" value="C:plasma membrane"/>
    <property type="evidence" value="ECO:0007669"/>
    <property type="project" value="UniProtKB-SubCell"/>
</dbReference>
<keyword evidence="7" id="KW-1003">Cell membrane</keyword>
<evidence type="ECO:0000256" key="7">
    <source>
        <dbReference type="ARBA" id="ARBA00022475"/>
    </source>
</evidence>
<dbReference type="InterPro" id="IPR048279">
    <property type="entry name" value="MdtK-like"/>
</dbReference>
<feature type="transmembrane region" description="Helical" evidence="13">
    <location>
        <begin position="128"/>
        <end position="148"/>
    </location>
</feature>
<dbReference type="RefSeq" id="WP_243115049.1">
    <property type="nucleotide sequence ID" value="NZ_SMAL01000002.1"/>
</dbReference>
<evidence type="ECO:0000256" key="12">
    <source>
        <dbReference type="ARBA" id="ARBA00031636"/>
    </source>
</evidence>
<keyword evidence="8 13" id="KW-0812">Transmembrane</keyword>
<keyword evidence="11 13" id="KW-0472">Membrane</keyword>
<feature type="transmembrane region" description="Helical" evidence="13">
    <location>
        <begin position="187"/>
        <end position="211"/>
    </location>
</feature>
<dbReference type="AlphaFoldDB" id="A0A4R3MMD2"/>
<feature type="transmembrane region" description="Helical" evidence="13">
    <location>
        <begin position="253"/>
        <end position="273"/>
    </location>
</feature>
<comment type="function">
    <text evidence="1">Multidrug efflux pump.</text>
</comment>